<evidence type="ECO:0000313" key="2">
    <source>
        <dbReference type="Proteomes" id="UP001558632"/>
    </source>
</evidence>
<evidence type="ECO:0000313" key="1">
    <source>
        <dbReference type="EMBL" id="KAL1237693.1"/>
    </source>
</evidence>
<name>A0ABR3KGQ0_TRISP</name>
<accession>A0ABR3KGQ0</accession>
<gene>
    <name evidence="1" type="ORF">TSPI_02015</name>
</gene>
<reference evidence="1 2" key="1">
    <citation type="submission" date="2024-07" db="EMBL/GenBank/DDBJ databases">
        <title>Enhanced genomic and transcriptomic resources for Trichinella pseudospiralis and T. spiralis underpin the discovery of pronounced molecular differences between stages and species.</title>
        <authorList>
            <person name="Pasi K.K."/>
            <person name="La Rosa G."/>
            <person name="Gomez-Morales M.A."/>
            <person name="Tosini F."/>
            <person name="Sumanam S."/>
            <person name="Young N.D."/>
            <person name="Chang B.C."/>
            <person name="Robin G.B."/>
        </authorList>
    </citation>
    <scope>NUCLEOTIDE SEQUENCE [LARGE SCALE GENOMIC DNA]</scope>
    <source>
        <strain evidence="1">ISS534</strain>
    </source>
</reference>
<sequence length="73" mass="7999">MQSNTLVGLRIRGLSVRSGSRCAVRIFPKDLSGRCLRFVCDSCIASRLIELSLIVVLKIGQQTSNASCRFSPI</sequence>
<proteinExistence type="predicted"/>
<protein>
    <submittedName>
        <fullName evidence="1">Glucomannan 4-beta-mannosyltransferase</fullName>
    </submittedName>
</protein>
<comment type="caution">
    <text evidence="1">The sequence shown here is derived from an EMBL/GenBank/DDBJ whole genome shotgun (WGS) entry which is preliminary data.</text>
</comment>
<dbReference type="EMBL" id="JBEUSY010000340">
    <property type="protein sequence ID" value="KAL1237693.1"/>
    <property type="molecule type" value="Genomic_DNA"/>
</dbReference>
<organism evidence="1 2">
    <name type="scientific">Trichinella spiralis</name>
    <name type="common">Trichina worm</name>
    <dbReference type="NCBI Taxonomy" id="6334"/>
    <lineage>
        <taxon>Eukaryota</taxon>
        <taxon>Metazoa</taxon>
        <taxon>Ecdysozoa</taxon>
        <taxon>Nematoda</taxon>
        <taxon>Enoplea</taxon>
        <taxon>Dorylaimia</taxon>
        <taxon>Trichinellida</taxon>
        <taxon>Trichinellidae</taxon>
        <taxon>Trichinella</taxon>
    </lineage>
</organism>
<dbReference type="Proteomes" id="UP001558632">
    <property type="component" value="Unassembled WGS sequence"/>
</dbReference>
<keyword evidence="2" id="KW-1185">Reference proteome</keyword>